<evidence type="ECO:0000256" key="2">
    <source>
        <dbReference type="ARBA" id="ARBA00022603"/>
    </source>
</evidence>
<dbReference type="PANTHER" id="PTHR44942:SF4">
    <property type="entry name" value="METHYLTRANSFERASE TYPE 11 DOMAIN-CONTAINING PROTEIN"/>
    <property type="match status" value="1"/>
</dbReference>
<dbReference type="EMBL" id="BGPR01004961">
    <property type="protein sequence ID" value="GBN05361.1"/>
    <property type="molecule type" value="Genomic_DNA"/>
</dbReference>
<feature type="domain" description="Methyltransferase type 11" evidence="4">
    <location>
        <begin position="46"/>
        <end position="137"/>
    </location>
</feature>
<dbReference type="OrthoDB" id="6431210at2759"/>
<keyword evidence="2 5" id="KW-0489">Methyltransferase</keyword>
<comment type="similarity">
    <text evidence="1">Belongs to the methyltransferase superfamily.</text>
</comment>
<evidence type="ECO:0000256" key="1">
    <source>
        <dbReference type="ARBA" id="ARBA00008361"/>
    </source>
</evidence>
<proteinExistence type="inferred from homology"/>
<dbReference type="Proteomes" id="UP000499080">
    <property type="component" value="Unassembled WGS sequence"/>
</dbReference>
<protein>
    <submittedName>
        <fullName evidence="5">Methyltransferase DDB_G0268948</fullName>
    </submittedName>
</protein>
<dbReference type="GO" id="GO:0032259">
    <property type="term" value="P:methylation"/>
    <property type="evidence" value="ECO:0007669"/>
    <property type="project" value="UniProtKB-KW"/>
</dbReference>
<keyword evidence="6" id="KW-1185">Reference proteome</keyword>
<name>A0A4Y2KSN0_ARAVE</name>
<dbReference type="InterPro" id="IPR029063">
    <property type="entry name" value="SAM-dependent_MTases_sf"/>
</dbReference>
<comment type="caution">
    <text evidence="5">The sequence shown here is derived from an EMBL/GenBank/DDBJ whole genome shotgun (WGS) entry which is preliminary data.</text>
</comment>
<dbReference type="Pfam" id="PF08241">
    <property type="entry name" value="Methyltransf_11"/>
    <property type="match status" value="1"/>
</dbReference>
<sequence length="278" mass="31613">MSEKQFAGEDHAKIYSSYRKDNPTEVIEKIIAFLKEKVPEPLQTAVDVGCGSGQSTVILAPYFKRVHGSDVSEAQIEQAKATRSLPNVTYAASPAEKLPFEDGSVQLLTAATALHWFDLDTFLPEARRVLCVNGVMAVYGYLNMKPLFEDPQKADQFDKIFEEYNKTTRPYSMKSKVQLMKDEYKDVTFTFEEVIRCPDIRCTSEGKLPDVVNYVSTFSGFQNFVKVDRKAAEECLDSFRNRLYEIGVSCNYSAEDTITLYRDYKLILCRKTRQGPFA</sequence>
<dbReference type="CDD" id="cd02440">
    <property type="entry name" value="AdoMet_MTases"/>
    <property type="match status" value="1"/>
</dbReference>
<gene>
    <name evidence="5" type="primary">DDB_G0268948_3</name>
    <name evidence="5" type="ORF">AVEN_76219_1</name>
</gene>
<evidence type="ECO:0000259" key="4">
    <source>
        <dbReference type="Pfam" id="PF08241"/>
    </source>
</evidence>
<dbReference type="SUPFAM" id="SSF53335">
    <property type="entry name" value="S-adenosyl-L-methionine-dependent methyltransferases"/>
    <property type="match status" value="1"/>
</dbReference>
<dbReference type="Gene3D" id="3.40.50.150">
    <property type="entry name" value="Vaccinia Virus protein VP39"/>
    <property type="match status" value="1"/>
</dbReference>
<evidence type="ECO:0000313" key="6">
    <source>
        <dbReference type="Proteomes" id="UP000499080"/>
    </source>
</evidence>
<reference evidence="5 6" key="1">
    <citation type="journal article" date="2019" name="Sci. Rep.">
        <title>Orb-weaving spider Araneus ventricosus genome elucidates the spidroin gene catalogue.</title>
        <authorList>
            <person name="Kono N."/>
            <person name="Nakamura H."/>
            <person name="Ohtoshi R."/>
            <person name="Moran D.A.P."/>
            <person name="Shinohara A."/>
            <person name="Yoshida Y."/>
            <person name="Fujiwara M."/>
            <person name="Mori M."/>
            <person name="Tomita M."/>
            <person name="Arakawa K."/>
        </authorList>
    </citation>
    <scope>NUCLEOTIDE SEQUENCE [LARGE SCALE GENOMIC DNA]</scope>
</reference>
<dbReference type="InterPro" id="IPR013216">
    <property type="entry name" value="Methyltransf_11"/>
</dbReference>
<keyword evidence="3 5" id="KW-0808">Transferase</keyword>
<dbReference type="AlphaFoldDB" id="A0A4Y2KSN0"/>
<dbReference type="InterPro" id="IPR051052">
    <property type="entry name" value="Diverse_substrate_MTase"/>
</dbReference>
<evidence type="ECO:0000256" key="3">
    <source>
        <dbReference type="ARBA" id="ARBA00022679"/>
    </source>
</evidence>
<accession>A0A4Y2KSN0</accession>
<organism evidence="5 6">
    <name type="scientific">Araneus ventricosus</name>
    <name type="common">Orbweaver spider</name>
    <name type="synonym">Epeira ventricosa</name>
    <dbReference type="NCBI Taxonomy" id="182803"/>
    <lineage>
        <taxon>Eukaryota</taxon>
        <taxon>Metazoa</taxon>
        <taxon>Ecdysozoa</taxon>
        <taxon>Arthropoda</taxon>
        <taxon>Chelicerata</taxon>
        <taxon>Arachnida</taxon>
        <taxon>Araneae</taxon>
        <taxon>Araneomorphae</taxon>
        <taxon>Entelegynae</taxon>
        <taxon>Araneoidea</taxon>
        <taxon>Araneidae</taxon>
        <taxon>Araneus</taxon>
    </lineage>
</organism>
<evidence type="ECO:0000313" key="5">
    <source>
        <dbReference type="EMBL" id="GBN05361.1"/>
    </source>
</evidence>
<dbReference type="GO" id="GO:0008757">
    <property type="term" value="F:S-adenosylmethionine-dependent methyltransferase activity"/>
    <property type="evidence" value="ECO:0007669"/>
    <property type="project" value="InterPro"/>
</dbReference>
<dbReference type="PANTHER" id="PTHR44942">
    <property type="entry name" value="METHYLTRANSF_11 DOMAIN-CONTAINING PROTEIN"/>
    <property type="match status" value="1"/>
</dbReference>